<dbReference type="Proteomes" id="UP000029226">
    <property type="component" value="Unassembled WGS sequence"/>
</dbReference>
<evidence type="ECO:0000256" key="4">
    <source>
        <dbReference type="ARBA" id="ARBA00022679"/>
    </source>
</evidence>
<dbReference type="EMBL" id="PVNA01000001">
    <property type="protein sequence ID" value="PRX15016.1"/>
    <property type="molecule type" value="Genomic_DNA"/>
</dbReference>
<dbReference type="EMBL" id="BBNT01000001">
    <property type="protein sequence ID" value="GAL74283.1"/>
    <property type="molecule type" value="Genomic_DNA"/>
</dbReference>
<proteinExistence type="predicted"/>
<reference evidence="11 12" key="1">
    <citation type="journal article" date="2014" name="Genome Announc.">
        <title>Draft Genome Sequences of Marine Flavobacterium Nonlabens Strains NR17, NR24, NR27, NR32, NR33, and Ara13.</title>
        <authorList>
            <person name="Nakanishi M."/>
            <person name="Meirelles P."/>
            <person name="Suzuki R."/>
            <person name="Takatani N."/>
            <person name="Mino S."/>
            <person name="Suda W."/>
            <person name="Oshima K."/>
            <person name="Hattori M."/>
            <person name="Ohkuma M."/>
            <person name="Hosokawa M."/>
            <person name="Miyashita K."/>
            <person name="Thompson F.L."/>
            <person name="Niwa A."/>
            <person name="Sawabe T."/>
            <person name="Sawabe T."/>
        </authorList>
    </citation>
    <scope>NUCLEOTIDE SEQUENCE [LARGE SCALE GENOMIC DNA]</scope>
    <source>
        <strain evidence="9">JCM 19275</strain>
        <strain evidence="7">JCM 19296</strain>
        <strain evidence="8">JCM 19314</strain>
        <strain evidence="13">JCM19275</strain>
        <strain evidence="11">JCM19296</strain>
        <strain evidence="12">JCM19314</strain>
    </source>
</reference>
<dbReference type="RefSeq" id="WP_051788701.1">
    <property type="nucleotide sequence ID" value="NZ_CP138994.1"/>
</dbReference>
<dbReference type="Pfam" id="PF02518">
    <property type="entry name" value="HATPase_c"/>
    <property type="match status" value="1"/>
</dbReference>
<evidence type="ECO:0000313" key="8">
    <source>
        <dbReference type="EMBL" id="GAK98998.1"/>
    </source>
</evidence>
<dbReference type="EC" id="2.7.13.3" evidence="2"/>
<evidence type="ECO:0000313" key="11">
    <source>
        <dbReference type="Proteomes" id="UP000028980"/>
    </source>
</evidence>
<evidence type="ECO:0000313" key="14">
    <source>
        <dbReference type="Proteomes" id="UP000239997"/>
    </source>
</evidence>
<evidence type="ECO:0000256" key="5">
    <source>
        <dbReference type="ARBA" id="ARBA00022777"/>
    </source>
</evidence>
<dbReference type="CDD" id="cd00075">
    <property type="entry name" value="HATPase"/>
    <property type="match status" value="1"/>
</dbReference>
<evidence type="ECO:0000256" key="2">
    <source>
        <dbReference type="ARBA" id="ARBA00012438"/>
    </source>
</evidence>
<feature type="domain" description="Histidine kinase" evidence="6">
    <location>
        <begin position="156"/>
        <end position="365"/>
    </location>
</feature>
<dbReference type="SMART" id="SM00387">
    <property type="entry name" value="HATPase_c"/>
    <property type="match status" value="1"/>
</dbReference>
<dbReference type="Proteomes" id="UP000028980">
    <property type="component" value="Unassembled WGS sequence"/>
</dbReference>
<dbReference type="InterPro" id="IPR036890">
    <property type="entry name" value="HATPase_C_sf"/>
</dbReference>
<evidence type="ECO:0000259" key="6">
    <source>
        <dbReference type="PROSITE" id="PS50109"/>
    </source>
</evidence>
<dbReference type="OrthoDB" id="5522855at2"/>
<dbReference type="InterPro" id="IPR052162">
    <property type="entry name" value="Sensor_kinase/Photoreceptor"/>
</dbReference>
<evidence type="ECO:0000256" key="3">
    <source>
        <dbReference type="ARBA" id="ARBA00022553"/>
    </source>
</evidence>
<keyword evidence="5 10" id="KW-0418">Kinase</keyword>
<dbReference type="AlphaFoldDB" id="A0A081D872"/>
<dbReference type="InterPro" id="IPR005467">
    <property type="entry name" value="His_kinase_dom"/>
</dbReference>
<dbReference type="InterPro" id="IPR003594">
    <property type="entry name" value="HATPase_dom"/>
</dbReference>
<evidence type="ECO:0000313" key="13">
    <source>
        <dbReference type="Proteomes" id="UP000029647"/>
    </source>
</evidence>
<dbReference type="PROSITE" id="PS50109">
    <property type="entry name" value="HIS_KIN"/>
    <property type="match status" value="1"/>
</dbReference>
<comment type="caution">
    <text evidence="7">The sequence shown here is derived from an EMBL/GenBank/DDBJ whole genome shotgun (WGS) entry which is preliminary data.</text>
</comment>
<keyword evidence="4" id="KW-0808">Transferase</keyword>
<accession>A0A081D872</accession>
<name>A0A081D872_NONUL</name>
<sequence>MQNNNEISLQNALEDKSYFLNEIATMTQTGGYGCNLITGAIILNFGSRDLLGIPHDYEINIDNVSRFFANKKVFKKLIGDSLKGNSTILDLEMNKFDGERLWVRFNCHPFLQEDRVVGLRGVFTSVDRYIKNTQEVENAALVIKAQNERLVHFAHILSHNLRSHASNLQLTLQTFDDVKEPSDVEVFNSYLNDISFSLNQTLHHLNEVVTINTELKIKENIDIEAIFNRVLLDFEEDIKAVNATVTYDFAELLSIEYVPSFLESVFRNLISNAIKYRDLERPLKIVVKTKSKNKRKLLIIRDNGIGIDLKRHAGKLFHMYRTFHTNDDARGVGLFLVKSKVEALGGDISVKSELGKGSTFSIRFE</sequence>
<organism evidence="7 11">
    <name type="scientific">Nonlabens ulvanivorans</name>
    <name type="common">Persicivirga ulvanivorans</name>
    <dbReference type="NCBI Taxonomy" id="906888"/>
    <lineage>
        <taxon>Bacteria</taxon>
        <taxon>Pseudomonadati</taxon>
        <taxon>Bacteroidota</taxon>
        <taxon>Flavobacteriia</taxon>
        <taxon>Flavobacteriales</taxon>
        <taxon>Flavobacteriaceae</taxon>
        <taxon>Nonlabens</taxon>
    </lineage>
</organism>
<dbReference type="PANTHER" id="PTHR43304:SF1">
    <property type="entry name" value="PAC DOMAIN-CONTAINING PROTEIN"/>
    <property type="match status" value="1"/>
</dbReference>
<evidence type="ECO:0000313" key="10">
    <source>
        <dbReference type="EMBL" id="PRX15016.1"/>
    </source>
</evidence>
<dbReference type="Gene3D" id="3.30.565.10">
    <property type="entry name" value="Histidine kinase-like ATPase, C-terminal domain"/>
    <property type="match status" value="1"/>
</dbReference>
<dbReference type="Proteomes" id="UP000239997">
    <property type="component" value="Unassembled WGS sequence"/>
</dbReference>
<dbReference type="GO" id="GO:0004673">
    <property type="term" value="F:protein histidine kinase activity"/>
    <property type="evidence" value="ECO:0007669"/>
    <property type="project" value="UniProtKB-EC"/>
</dbReference>
<evidence type="ECO:0000313" key="7">
    <source>
        <dbReference type="EMBL" id="GAK75118.1"/>
    </source>
</evidence>
<protein>
    <recommendedName>
        <fullName evidence="2">histidine kinase</fullName>
        <ecNumber evidence="2">2.7.13.3</ecNumber>
    </recommendedName>
</protein>
<evidence type="ECO:0000313" key="9">
    <source>
        <dbReference type="EMBL" id="GAL74283.1"/>
    </source>
</evidence>
<evidence type="ECO:0000256" key="1">
    <source>
        <dbReference type="ARBA" id="ARBA00000085"/>
    </source>
</evidence>
<keyword evidence="3" id="KW-0597">Phosphoprotein</keyword>
<comment type="catalytic activity">
    <reaction evidence="1">
        <text>ATP + protein L-histidine = ADP + protein N-phospho-L-histidine.</text>
        <dbReference type="EC" id="2.7.13.3"/>
    </reaction>
</comment>
<gene>
    <name evidence="9" type="ORF">JCM19275_3130</name>
    <name evidence="7" type="ORF">JCM19296_696</name>
    <name evidence="8" type="ORF">JCM19314_3029</name>
    <name evidence="10" type="ORF">LY02_00228</name>
</gene>
<dbReference type="InterPro" id="IPR004358">
    <property type="entry name" value="Sig_transdc_His_kin-like_C"/>
</dbReference>
<evidence type="ECO:0000313" key="12">
    <source>
        <dbReference type="Proteomes" id="UP000029226"/>
    </source>
</evidence>
<reference evidence="10 14" key="2">
    <citation type="submission" date="2018-03" db="EMBL/GenBank/DDBJ databases">
        <title>Genomic Encyclopedia of Archaeal and Bacterial Type Strains, Phase II (KMG-II): from individual species to whole genera.</title>
        <authorList>
            <person name="Goeker M."/>
        </authorList>
    </citation>
    <scope>NUCLEOTIDE SEQUENCE [LARGE SCALE GENOMIC DNA]</scope>
    <source>
        <strain evidence="10 14">DSM 22727</strain>
    </source>
</reference>
<dbReference type="EMBL" id="BBLG01000001">
    <property type="protein sequence ID" value="GAK75118.1"/>
    <property type="molecule type" value="Genomic_DNA"/>
</dbReference>
<dbReference type="SUPFAM" id="SSF55874">
    <property type="entry name" value="ATPase domain of HSP90 chaperone/DNA topoisomerase II/histidine kinase"/>
    <property type="match status" value="1"/>
</dbReference>
<dbReference type="EMBL" id="BBMM01000001">
    <property type="protein sequence ID" value="GAK98998.1"/>
    <property type="molecule type" value="Genomic_DNA"/>
</dbReference>
<dbReference type="PRINTS" id="PR00344">
    <property type="entry name" value="BCTRLSENSOR"/>
</dbReference>
<dbReference type="Proteomes" id="UP000029647">
    <property type="component" value="Unassembled WGS sequence"/>
</dbReference>
<dbReference type="PANTHER" id="PTHR43304">
    <property type="entry name" value="PHYTOCHROME-LIKE PROTEIN CPH1"/>
    <property type="match status" value="1"/>
</dbReference>
<keyword evidence="14" id="KW-1185">Reference proteome</keyword>